<dbReference type="AlphaFoldDB" id="A0A2D2AU90"/>
<name>A0A2D2AU90_9CAUL</name>
<gene>
    <name evidence="1" type="ORF">CSW64_03405</name>
</gene>
<evidence type="ECO:0000313" key="2">
    <source>
        <dbReference type="Proteomes" id="UP000228945"/>
    </source>
</evidence>
<reference evidence="1 2" key="1">
    <citation type="submission" date="2017-10" db="EMBL/GenBank/DDBJ databases">
        <title>Genome sequence of Caulobacter mirabilis FWC38.</title>
        <authorList>
            <person name="Fiebig A."/>
            <person name="Crosson S."/>
        </authorList>
    </citation>
    <scope>NUCLEOTIDE SEQUENCE [LARGE SCALE GENOMIC DNA]</scope>
    <source>
        <strain evidence="1 2">FWC 38</strain>
    </source>
</reference>
<accession>A0A2D2AU90</accession>
<organism evidence="1 2">
    <name type="scientific">Caulobacter mirabilis</name>
    <dbReference type="NCBI Taxonomy" id="69666"/>
    <lineage>
        <taxon>Bacteria</taxon>
        <taxon>Pseudomonadati</taxon>
        <taxon>Pseudomonadota</taxon>
        <taxon>Alphaproteobacteria</taxon>
        <taxon>Caulobacterales</taxon>
        <taxon>Caulobacteraceae</taxon>
        <taxon>Caulobacter</taxon>
    </lineage>
</organism>
<evidence type="ECO:0000313" key="1">
    <source>
        <dbReference type="EMBL" id="ATQ41525.1"/>
    </source>
</evidence>
<dbReference type="EMBL" id="CP024201">
    <property type="protein sequence ID" value="ATQ41525.1"/>
    <property type="molecule type" value="Genomic_DNA"/>
</dbReference>
<dbReference type="KEGG" id="cmb:CSW64_03405"/>
<sequence length="112" mass="12365">MREKPYWVLQAHCSGFFGATSNYLTAKGDTQRADAAKAQGVSFFQAAVDRLVKDRQVTREVAIASVAEVVDKGRTEGGAVLDRNGITDASPWNHLRSACMDMQDTYVGLRRR</sequence>
<proteinExistence type="predicted"/>
<dbReference type="OrthoDB" id="9979270at2"/>
<dbReference type="RefSeq" id="WP_099620781.1">
    <property type="nucleotide sequence ID" value="NZ_CP024201.1"/>
</dbReference>
<keyword evidence="2" id="KW-1185">Reference proteome</keyword>
<dbReference type="Proteomes" id="UP000228945">
    <property type="component" value="Chromosome"/>
</dbReference>
<protein>
    <submittedName>
        <fullName evidence="1">Uncharacterized protein</fullName>
    </submittedName>
</protein>